<name>A0A7Y2H487_UNCEI</name>
<organism evidence="1 2">
    <name type="scientific">Eiseniibacteriota bacterium</name>
    <dbReference type="NCBI Taxonomy" id="2212470"/>
    <lineage>
        <taxon>Bacteria</taxon>
        <taxon>Candidatus Eiseniibacteriota</taxon>
    </lineage>
</organism>
<proteinExistence type="predicted"/>
<sequence length="130" mass="13964">MKPLPSALINAALIDAVKEPGVHLEGPKTGKVDAPLVLKGSFRLPKEFAQGNPVHRQLILSIQMGGVNGTCTPFAKTALFKDDAREDGKDWVGSFEIDMFQHIGLNMAGEFYAVASMGPLTSDVLKIEVT</sequence>
<dbReference type="AlphaFoldDB" id="A0A7Y2H487"/>
<protein>
    <submittedName>
        <fullName evidence="1">Uncharacterized protein</fullName>
    </submittedName>
</protein>
<comment type="caution">
    <text evidence="1">The sequence shown here is derived from an EMBL/GenBank/DDBJ whole genome shotgun (WGS) entry which is preliminary data.</text>
</comment>
<gene>
    <name evidence="1" type="ORF">HKN21_17480</name>
</gene>
<accession>A0A7Y2H487</accession>
<dbReference type="EMBL" id="JABDJR010000700">
    <property type="protein sequence ID" value="NNF08557.1"/>
    <property type="molecule type" value="Genomic_DNA"/>
</dbReference>
<evidence type="ECO:0000313" key="1">
    <source>
        <dbReference type="EMBL" id="NNF08557.1"/>
    </source>
</evidence>
<evidence type="ECO:0000313" key="2">
    <source>
        <dbReference type="Proteomes" id="UP000547674"/>
    </source>
</evidence>
<reference evidence="1 2" key="1">
    <citation type="submission" date="2020-03" db="EMBL/GenBank/DDBJ databases">
        <title>Metabolic flexibility allows generalist bacteria to become dominant in a frequently disturbed ecosystem.</title>
        <authorList>
            <person name="Chen Y.-J."/>
            <person name="Leung P.M."/>
            <person name="Bay S.K."/>
            <person name="Hugenholtz P."/>
            <person name="Kessler A.J."/>
            <person name="Shelley G."/>
            <person name="Waite D.W."/>
            <person name="Cook P.L."/>
            <person name="Greening C."/>
        </authorList>
    </citation>
    <scope>NUCLEOTIDE SEQUENCE [LARGE SCALE GENOMIC DNA]</scope>
    <source>
        <strain evidence="1">SS_bin_28</strain>
    </source>
</reference>
<dbReference type="Proteomes" id="UP000547674">
    <property type="component" value="Unassembled WGS sequence"/>
</dbReference>